<feature type="transmembrane region" description="Helical" evidence="2">
    <location>
        <begin position="146"/>
        <end position="169"/>
    </location>
</feature>
<evidence type="ECO:0000313" key="3">
    <source>
        <dbReference type="EMBL" id="MFJ5447077.1"/>
    </source>
</evidence>
<protein>
    <submittedName>
        <fullName evidence="3">Uncharacterized protein</fullName>
    </submittedName>
</protein>
<proteinExistence type="predicted"/>
<feature type="region of interest" description="Disordered" evidence="1">
    <location>
        <begin position="407"/>
        <end position="427"/>
    </location>
</feature>
<organism evidence="3 4">
    <name type="scientific">Methylobacillus methanolivorans</name>
    <dbReference type="NCBI Taxonomy" id="1848927"/>
    <lineage>
        <taxon>Bacteria</taxon>
        <taxon>Pseudomonadati</taxon>
        <taxon>Pseudomonadota</taxon>
        <taxon>Betaproteobacteria</taxon>
        <taxon>Nitrosomonadales</taxon>
        <taxon>Methylophilaceae</taxon>
        <taxon>Methylobacillus</taxon>
    </lineage>
</organism>
<accession>A0ABW8GNS8</accession>
<evidence type="ECO:0000256" key="1">
    <source>
        <dbReference type="SAM" id="MobiDB-lite"/>
    </source>
</evidence>
<comment type="caution">
    <text evidence="3">The sequence shown here is derived from an EMBL/GenBank/DDBJ whole genome shotgun (WGS) entry which is preliminary data.</text>
</comment>
<name>A0ABW8GNS8_9PROT</name>
<keyword evidence="2" id="KW-0812">Transmembrane</keyword>
<evidence type="ECO:0000256" key="2">
    <source>
        <dbReference type="SAM" id="Phobius"/>
    </source>
</evidence>
<feature type="transmembrane region" description="Helical" evidence="2">
    <location>
        <begin position="109"/>
        <end position="134"/>
    </location>
</feature>
<keyword evidence="2" id="KW-1133">Transmembrane helix</keyword>
<dbReference type="Proteomes" id="UP001617669">
    <property type="component" value="Unassembled WGS sequence"/>
</dbReference>
<dbReference type="EMBL" id="JBIWXY010000003">
    <property type="protein sequence ID" value="MFJ5447077.1"/>
    <property type="molecule type" value="Genomic_DNA"/>
</dbReference>
<reference evidence="3 4" key="1">
    <citation type="submission" date="2024-11" db="EMBL/GenBank/DDBJ databases">
        <authorList>
            <person name="Kaparullina E.N."/>
            <person name="Delegan Y.A."/>
            <person name="Doronina N.V."/>
        </authorList>
    </citation>
    <scope>NUCLEOTIDE SEQUENCE [LARGE SCALE GENOMIC DNA]</scope>
    <source>
        <strain evidence="3 4">7sh_L</strain>
    </source>
</reference>
<feature type="compositionally biased region" description="Basic and acidic residues" evidence="1">
    <location>
        <begin position="407"/>
        <end position="426"/>
    </location>
</feature>
<feature type="transmembrane region" description="Helical" evidence="2">
    <location>
        <begin position="307"/>
        <end position="327"/>
    </location>
</feature>
<sequence length="501" mass="56508">MQEFFATYPLLAWSVVSTMIALVVVVALWDQVKWWWLNTWMSFPLIGRINTLSKDLNRDVTNPSWFKAEKALCRDYKKFIRIQNELDFNDKIEYLTKAGDNGRKAIPMWIWILTVAMVFVEAMGFSYVLAGYTLPGASENLQQTGAYGIAFLISIILVALTHFAGHELYKSGKIAHARREWAEDGRKHKLTTGTVALAKPQSIDDDQPRYTQLCNRVGTHPSYKITILTAVFVVSVAVFATYVRGQVLEKSLHQEVVGASQVVGANNADGLDFSNDLVLPEADLAQNQAAVDKARADETSIDRHGGWATFIVLAFVFVFLQILGVIFGHRWGFAGQNSAAAFADIGYGRYNTYSDVREHYQEITDTAQSKLETLQQKLMDRNAQHGTDGMHTSKSFYDFLELSRQEESKDRESQRQHTQRQAEARQTKVVTNAQDFSVVVSLPDALRTLDSLQDKNAKKDFIHSLPVELQTEVLEAIKKAKLAEQEKVNRSKLDSELDDLL</sequence>
<feature type="transmembrane region" description="Helical" evidence="2">
    <location>
        <begin position="225"/>
        <end position="243"/>
    </location>
</feature>
<keyword evidence="4" id="KW-1185">Reference proteome</keyword>
<dbReference type="RefSeq" id="WP_400883545.1">
    <property type="nucleotide sequence ID" value="NZ_JBIWXY010000003.1"/>
</dbReference>
<gene>
    <name evidence="3" type="ORF">ACIKP9_12620</name>
</gene>
<keyword evidence="2" id="KW-0472">Membrane</keyword>
<feature type="transmembrane region" description="Helical" evidence="2">
    <location>
        <begin position="6"/>
        <end position="29"/>
    </location>
</feature>
<evidence type="ECO:0000313" key="4">
    <source>
        <dbReference type="Proteomes" id="UP001617669"/>
    </source>
</evidence>